<evidence type="ECO:0000313" key="4">
    <source>
        <dbReference type="Proteomes" id="UP000327191"/>
    </source>
</evidence>
<dbReference type="InterPro" id="IPR032466">
    <property type="entry name" value="Metal_Hydrolase"/>
</dbReference>
<dbReference type="InterPro" id="IPR032465">
    <property type="entry name" value="ACMSD"/>
</dbReference>
<dbReference type="GO" id="GO:0016787">
    <property type="term" value="F:hydrolase activity"/>
    <property type="evidence" value="ECO:0007669"/>
    <property type="project" value="InterPro"/>
</dbReference>
<dbReference type="PANTHER" id="PTHR21240">
    <property type="entry name" value="2-AMINO-3-CARBOXYLMUCONATE-6-SEMIALDEHYDE DECARBOXYLASE"/>
    <property type="match status" value="1"/>
</dbReference>
<organism evidence="3 4">
    <name type="scientific">Pseudomonas fluorescens</name>
    <dbReference type="NCBI Taxonomy" id="294"/>
    <lineage>
        <taxon>Bacteria</taxon>
        <taxon>Pseudomonadati</taxon>
        <taxon>Pseudomonadota</taxon>
        <taxon>Gammaproteobacteria</taxon>
        <taxon>Pseudomonadales</taxon>
        <taxon>Pseudomonadaceae</taxon>
        <taxon>Pseudomonas</taxon>
    </lineage>
</organism>
<dbReference type="GO" id="GO:0005737">
    <property type="term" value="C:cytoplasm"/>
    <property type="evidence" value="ECO:0007669"/>
    <property type="project" value="TreeGrafter"/>
</dbReference>
<dbReference type="RefSeq" id="WP_150671737.1">
    <property type="nucleotide sequence ID" value="NZ_CABVJE010000001.1"/>
</dbReference>
<dbReference type="AlphaFoldDB" id="A0A5E7RMY0"/>
<evidence type="ECO:0000313" key="3">
    <source>
        <dbReference type="EMBL" id="VVP75020.1"/>
    </source>
</evidence>
<dbReference type="PANTHER" id="PTHR21240:SF28">
    <property type="entry name" value="ISO-OROTATE DECARBOXYLASE (EUROFUNG)"/>
    <property type="match status" value="1"/>
</dbReference>
<dbReference type="Gene3D" id="3.20.20.140">
    <property type="entry name" value="Metal-dependent hydrolases"/>
    <property type="match status" value="1"/>
</dbReference>
<sequence length="320" mass="34437">MPLIDVHAHALPESYLNAMNSAGVFDVEGFPLPSWSESTHLALMDKCGIDAAILSISAPGLGFITGKAARELARRINEDAAERRERTKGRFGAFAVLPLLDVEAAVEEAIYALDTLELEGLGLLTNIKGVYLGDPAFDDIFQVADKRAAVVYTHPVSPAPFNELSLGFPGSTIEYPFDTTRMILNLVATGSLRRCQKLKLIVSHGGGTLPYLAERISNLAAMFNRLTPALTPAEVVGQLKSIYYDATGISNTVSLASYLKFVPPNRRLYGSDTPFMPAFTIDPALSALRGPEGCPKEDLVSLESGNAIDLFPKLAALLNL</sequence>
<name>A0A5E7RMY0_PSEFL</name>
<evidence type="ECO:0000259" key="2">
    <source>
        <dbReference type="Pfam" id="PF04909"/>
    </source>
</evidence>
<keyword evidence="1" id="KW-0456">Lyase</keyword>
<dbReference type="GO" id="GO:0019748">
    <property type="term" value="P:secondary metabolic process"/>
    <property type="evidence" value="ECO:0007669"/>
    <property type="project" value="TreeGrafter"/>
</dbReference>
<gene>
    <name evidence="3" type="ORF">PS938_00135</name>
</gene>
<evidence type="ECO:0000256" key="1">
    <source>
        <dbReference type="ARBA" id="ARBA00023239"/>
    </source>
</evidence>
<protein>
    <recommendedName>
        <fullName evidence="2">Amidohydrolase-related domain-containing protein</fullName>
    </recommendedName>
</protein>
<accession>A0A5E7RMY0</accession>
<reference evidence="3 4" key="1">
    <citation type="submission" date="2019-09" db="EMBL/GenBank/DDBJ databases">
        <authorList>
            <person name="Chandra G."/>
            <person name="Truman W A."/>
        </authorList>
    </citation>
    <scope>NUCLEOTIDE SEQUENCE [LARGE SCALE GENOMIC DNA]</scope>
    <source>
        <strain evidence="3">PS938</strain>
    </source>
</reference>
<dbReference type="GO" id="GO:0016831">
    <property type="term" value="F:carboxy-lyase activity"/>
    <property type="evidence" value="ECO:0007669"/>
    <property type="project" value="InterPro"/>
</dbReference>
<dbReference type="OrthoDB" id="149172at2"/>
<dbReference type="EMBL" id="CABVJE010000001">
    <property type="protein sequence ID" value="VVP75020.1"/>
    <property type="molecule type" value="Genomic_DNA"/>
</dbReference>
<dbReference type="SUPFAM" id="SSF51556">
    <property type="entry name" value="Metallo-dependent hydrolases"/>
    <property type="match status" value="1"/>
</dbReference>
<dbReference type="Proteomes" id="UP000327191">
    <property type="component" value="Unassembled WGS sequence"/>
</dbReference>
<dbReference type="Pfam" id="PF04909">
    <property type="entry name" value="Amidohydro_2"/>
    <property type="match status" value="1"/>
</dbReference>
<feature type="domain" description="Amidohydrolase-related" evidence="2">
    <location>
        <begin position="4"/>
        <end position="312"/>
    </location>
</feature>
<proteinExistence type="predicted"/>
<dbReference type="InterPro" id="IPR006680">
    <property type="entry name" value="Amidohydro-rel"/>
</dbReference>